<dbReference type="InterPro" id="IPR002223">
    <property type="entry name" value="Kunitz_BPTI"/>
</dbReference>
<feature type="signal peptide" evidence="7">
    <location>
        <begin position="1"/>
        <end position="24"/>
    </location>
</feature>
<evidence type="ECO:0000256" key="4">
    <source>
        <dbReference type="ARBA" id="ARBA00023240"/>
    </source>
</evidence>
<evidence type="ECO:0000256" key="5">
    <source>
        <dbReference type="ARBA" id="ARBA00034088"/>
    </source>
</evidence>
<evidence type="ECO:0000256" key="6">
    <source>
        <dbReference type="ARBA" id="ARBA00034146"/>
    </source>
</evidence>
<comment type="function">
    <text evidence="5">Potent anticoagulant protein that inhibits the hydrolytic activities of all serine proteases tested (trypsin, thrombin, elastase, and chymotrypsin), with the highest efficacy on thrombin.</text>
</comment>
<keyword evidence="1" id="KW-0646">Protease inhibitor</keyword>
<dbReference type="OMA" id="MRCFAIL"/>
<evidence type="ECO:0000256" key="1">
    <source>
        <dbReference type="ARBA" id="ARBA00022690"/>
    </source>
</evidence>
<accession>A0A7R8UJT1</accession>
<dbReference type="EMBL" id="LR899010">
    <property type="protein sequence ID" value="CAD7082166.1"/>
    <property type="molecule type" value="Genomic_DNA"/>
</dbReference>
<dbReference type="FunCoup" id="A0A7R8UJT1">
    <property type="interactions" value="38"/>
</dbReference>
<evidence type="ECO:0000256" key="7">
    <source>
        <dbReference type="SAM" id="SignalP"/>
    </source>
</evidence>
<dbReference type="GO" id="GO:0004867">
    <property type="term" value="F:serine-type endopeptidase inhibitor activity"/>
    <property type="evidence" value="ECO:0007669"/>
    <property type="project" value="UniProtKB-KW"/>
</dbReference>
<sequence length="81" mass="9273">MLAKFLILFGICAVLMVNLNIVQARDSVCQLPAVTGRCRAFFRRYYYDTKTKKCQLFVYGGCDSNGNNFLTRADCEKRCKT</sequence>
<dbReference type="PROSITE" id="PS00280">
    <property type="entry name" value="BPTI_KUNITZ_1"/>
    <property type="match status" value="1"/>
</dbReference>
<feature type="chain" id="PRO_5030682332" description="BPTI/Kunitz inhibitor domain-containing protein" evidence="7">
    <location>
        <begin position="25"/>
        <end position="81"/>
    </location>
</feature>
<proteinExistence type="predicted"/>
<dbReference type="PRINTS" id="PR00759">
    <property type="entry name" value="BASICPTASE"/>
</dbReference>
<dbReference type="PANTHER" id="PTHR10083">
    <property type="entry name" value="KUNITZ-TYPE PROTEASE INHIBITOR-RELATED"/>
    <property type="match status" value="1"/>
</dbReference>
<evidence type="ECO:0000259" key="8">
    <source>
        <dbReference type="PROSITE" id="PS50279"/>
    </source>
</evidence>
<keyword evidence="3" id="KW-1015">Disulfide bond</keyword>
<dbReference type="CDD" id="cd00109">
    <property type="entry name" value="Kunitz-type"/>
    <property type="match status" value="1"/>
</dbReference>
<dbReference type="InterPro" id="IPR050098">
    <property type="entry name" value="TFPI/VKTCI-like"/>
</dbReference>
<name>A0A7R8UJT1_HERIL</name>
<evidence type="ECO:0000256" key="3">
    <source>
        <dbReference type="ARBA" id="ARBA00023157"/>
    </source>
</evidence>
<dbReference type="SUPFAM" id="SSF57362">
    <property type="entry name" value="BPTI-like"/>
    <property type="match status" value="1"/>
</dbReference>
<dbReference type="FunFam" id="4.10.410.10:FF:000021">
    <property type="entry name" value="Serine protease inhibitor, putative"/>
    <property type="match status" value="1"/>
</dbReference>
<evidence type="ECO:0000313" key="10">
    <source>
        <dbReference type="Proteomes" id="UP000594454"/>
    </source>
</evidence>
<dbReference type="PROSITE" id="PS50279">
    <property type="entry name" value="BPTI_KUNITZ_2"/>
    <property type="match status" value="1"/>
</dbReference>
<protein>
    <recommendedName>
        <fullName evidence="8">BPTI/Kunitz inhibitor domain-containing protein</fullName>
    </recommendedName>
</protein>
<keyword evidence="10" id="KW-1185">Reference proteome</keyword>
<keyword evidence="2" id="KW-0722">Serine protease inhibitor</keyword>
<evidence type="ECO:0000256" key="2">
    <source>
        <dbReference type="ARBA" id="ARBA00022900"/>
    </source>
</evidence>
<keyword evidence="6" id="KW-1203">Blood coagulation cascade inhibiting toxin</keyword>
<keyword evidence="7" id="KW-0732">Signal</keyword>
<dbReference type="Proteomes" id="UP000594454">
    <property type="component" value="Chromosome 2"/>
</dbReference>
<keyword evidence="4" id="KW-1199">Hemostasis impairing toxin</keyword>
<dbReference type="Gene3D" id="4.10.410.10">
    <property type="entry name" value="Pancreatic trypsin inhibitor Kunitz domain"/>
    <property type="match status" value="1"/>
</dbReference>
<gene>
    <name evidence="9" type="ORF">HERILL_LOCUS5221</name>
</gene>
<reference evidence="9 10" key="1">
    <citation type="submission" date="2020-11" db="EMBL/GenBank/DDBJ databases">
        <authorList>
            <person name="Wallbank WR R."/>
            <person name="Pardo Diaz C."/>
            <person name="Kozak K."/>
            <person name="Martin S."/>
            <person name="Jiggins C."/>
            <person name="Moest M."/>
            <person name="Warren A I."/>
            <person name="Generalovic N T."/>
            <person name="Byers J.R.P. K."/>
            <person name="Montejo-Kovacevich G."/>
            <person name="Yen C E."/>
        </authorList>
    </citation>
    <scope>NUCLEOTIDE SEQUENCE [LARGE SCALE GENOMIC DNA]</scope>
</reference>
<evidence type="ECO:0000313" key="9">
    <source>
        <dbReference type="EMBL" id="CAD7082166.1"/>
    </source>
</evidence>
<dbReference type="InParanoid" id="A0A7R8UJT1"/>
<organism evidence="9 10">
    <name type="scientific">Hermetia illucens</name>
    <name type="common">Black soldier fly</name>
    <dbReference type="NCBI Taxonomy" id="343691"/>
    <lineage>
        <taxon>Eukaryota</taxon>
        <taxon>Metazoa</taxon>
        <taxon>Ecdysozoa</taxon>
        <taxon>Arthropoda</taxon>
        <taxon>Hexapoda</taxon>
        <taxon>Insecta</taxon>
        <taxon>Pterygota</taxon>
        <taxon>Neoptera</taxon>
        <taxon>Endopterygota</taxon>
        <taxon>Diptera</taxon>
        <taxon>Brachycera</taxon>
        <taxon>Stratiomyomorpha</taxon>
        <taxon>Stratiomyidae</taxon>
        <taxon>Hermetiinae</taxon>
        <taxon>Hermetia</taxon>
    </lineage>
</organism>
<feature type="domain" description="BPTI/Kunitz inhibitor" evidence="8">
    <location>
        <begin position="29"/>
        <end position="79"/>
    </location>
</feature>
<dbReference type="InterPro" id="IPR020901">
    <property type="entry name" value="Prtase_inh_Kunz-CS"/>
</dbReference>
<dbReference type="Pfam" id="PF00014">
    <property type="entry name" value="Kunitz_BPTI"/>
    <property type="match status" value="1"/>
</dbReference>
<keyword evidence="4" id="KW-0800">Toxin</keyword>
<dbReference type="GO" id="GO:0005615">
    <property type="term" value="C:extracellular space"/>
    <property type="evidence" value="ECO:0007669"/>
    <property type="project" value="TreeGrafter"/>
</dbReference>
<dbReference type="SMART" id="SM00131">
    <property type="entry name" value="KU"/>
    <property type="match status" value="1"/>
</dbReference>
<dbReference type="PANTHER" id="PTHR10083:SF328">
    <property type="entry name" value="TISSUE FACTOR PATHWAY INHIBITOR"/>
    <property type="match status" value="1"/>
</dbReference>
<dbReference type="OrthoDB" id="4473401at2759"/>
<dbReference type="InterPro" id="IPR036880">
    <property type="entry name" value="Kunitz_BPTI_sf"/>
</dbReference>
<dbReference type="AlphaFoldDB" id="A0A7R8UJT1"/>